<comment type="caution">
    <text evidence="2">The sequence shown here is derived from an EMBL/GenBank/DDBJ whole genome shotgun (WGS) entry which is preliminary data.</text>
</comment>
<feature type="compositionally biased region" description="Polar residues" evidence="1">
    <location>
        <begin position="24"/>
        <end position="33"/>
    </location>
</feature>
<organism evidence="2">
    <name type="scientific">marine sediment metagenome</name>
    <dbReference type="NCBI Taxonomy" id="412755"/>
    <lineage>
        <taxon>unclassified sequences</taxon>
        <taxon>metagenomes</taxon>
        <taxon>ecological metagenomes</taxon>
    </lineage>
</organism>
<feature type="compositionally biased region" description="Basic and acidic residues" evidence="1">
    <location>
        <begin position="1"/>
        <end position="10"/>
    </location>
</feature>
<proteinExistence type="predicted"/>
<dbReference type="EMBL" id="BARS01057647">
    <property type="protein sequence ID" value="GAG42362.1"/>
    <property type="molecule type" value="Genomic_DNA"/>
</dbReference>
<accession>X0Y4W6</accession>
<protein>
    <submittedName>
        <fullName evidence="2">Uncharacterized protein</fullName>
    </submittedName>
</protein>
<feature type="compositionally biased region" description="Basic and acidic residues" evidence="1">
    <location>
        <begin position="51"/>
        <end position="60"/>
    </location>
</feature>
<gene>
    <name evidence="2" type="ORF">S01H1_84440</name>
</gene>
<feature type="region of interest" description="Disordered" evidence="1">
    <location>
        <begin position="1"/>
        <end position="60"/>
    </location>
</feature>
<reference evidence="2" key="1">
    <citation type="journal article" date="2014" name="Front. Microbiol.">
        <title>High frequency of phylogenetically diverse reductive dehalogenase-homologous genes in deep subseafloor sedimentary metagenomes.</title>
        <authorList>
            <person name="Kawai M."/>
            <person name="Futagami T."/>
            <person name="Toyoda A."/>
            <person name="Takaki Y."/>
            <person name="Nishi S."/>
            <person name="Hori S."/>
            <person name="Arai W."/>
            <person name="Tsubouchi T."/>
            <person name="Morono Y."/>
            <person name="Uchiyama I."/>
            <person name="Ito T."/>
            <person name="Fujiyama A."/>
            <person name="Inagaki F."/>
            <person name="Takami H."/>
        </authorList>
    </citation>
    <scope>NUCLEOTIDE SEQUENCE</scope>
    <source>
        <strain evidence="2">Expedition CK06-06</strain>
    </source>
</reference>
<name>X0Y4W6_9ZZZZ</name>
<evidence type="ECO:0000313" key="2">
    <source>
        <dbReference type="EMBL" id="GAG42362.1"/>
    </source>
</evidence>
<sequence>MTPAKDHAPEPESPEESVAAQVMGDSTESSKPDTSPDEPAERPRPQLPHEGPLRNGEEAY</sequence>
<dbReference type="AlphaFoldDB" id="X0Y4W6"/>
<evidence type="ECO:0000256" key="1">
    <source>
        <dbReference type="SAM" id="MobiDB-lite"/>
    </source>
</evidence>